<dbReference type="EMBL" id="LR862136">
    <property type="protein sequence ID" value="CAD1842649.1"/>
    <property type="molecule type" value="Genomic_DNA"/>
</dbReference>
<protein>
    <submittedName>
        <fullName evidence="1">Uncharacterized protein</fullName>
    </submittedName>
</protein>
<dbReference type="AlphaFoldDB" id="A0A6V7QHM1"/>
<accession>A0A6V7QHM1</accession>
<reference evidence="1" key="1">
    <citation type="submission" date="2020-07" db="EMBL/GenBank/DDBJ databases">
        <authorList>
            <person name="Lin J."/>
        </authorList>
    </citation>
    <scope>NUCLEOTIDE SEQUENCE</scope>
</reference>
<organism evidence="1">
    <name type="scientific">Ananas comosus var. bracteatus</name>
    <name type="common">red pineapple</name>
    <dbReference type="NCBI Taxonomy" id="296719"/>
    <lineage>
        <taxon>Eukaryota</taxon>
        <taxon>Viridiplantae</taxon>
        <taxon>Streptophyta</taxon>
        <taxon>Embryophyta</taxon>
        <taxon>Tracheophyta</taxon>
        <taxon>Spermatophyta</taxon>
        <taxon>Magnoliopsida</taxon>
        <taxon>Liliopsida</taxon>
        <taxon>Poales</taxon>
        <taxon>Bromeliaceae</taxon>
        <taxon>Bromelioideae</taxon>
        <taxon>Ananas</taxon>
    </lineage>
</organism>
<gene>
    <name evidence="1" type="ORF">CB5_LOCUS25860</name>
</gene>
<sequence>MRREGRAFSEEICKIAVFLLAVPVQPSRCTGTLQQVARRLLSGWHVYQYRGPCTGTLEWISVGAFVADVALRSRPGIRLLPLHREEAGRGGVFAVLDVARRWIRCRASTVSVSARTRRRNVGFRLDLVRWIQDFERNPRSPYLLDLLRVSWVEIMFSSAAVFRTEFELDFSVTLVLGCRVYFYSSVQAVPDCWVPSELTVDSYRFLALDSCESGMNLTEILVNSLGRTRECHSGMRFQCDECRSFCWTVLEPATLGVVYGAARYRLGGSVLGSPGEIVSDAFPYL</sequence>
<proteinExistence type="predicted"/>
<evidence type="ECO:0000313" key="1">
    <source>
        <dbReference type="EMBL" id="CAD1842649.1"/>
    </source>
</evidence>
<name>A0A6V7QHM1_ANACO</name>